<gene>
    <name evidence="1" type="ORF">A8C75_08420</name>
</gene>
<sequence length="92" mass="10449">MDELRWYLDFSYAEASRRWQDGAVVFHPLSGDTFELNDLADHLLCCLDGQNPQTTESLIGQAAALYVEIEELPRIVGDTLHLLQECQLVRAL</sequence>
<protein>
    <recommendedName>
        <fullName evidence="3">HPr-rel-A system PqqD family protein</fullName>
    </recommendedName>
</protein>
<reference evidence="2" key="1">
    <citation type="submission" date="2016-05" db="EMBL/GenBank/DDBJ databases">
        <authorList>
            <person name="Baek K."/>
            <person name="Yang S.-J."/>
        </authorList>
    </citation>
    <scope>NUCLEOTIDE SEQUENCE [LARGE SCALE GENOMIC DNA]</scope>
    <source>
        <strain evidence="2">ST58-10</strain>
    </source>
</reference>
<organism evidence="1 2">
    <name type="scientific">Marinobacterium aestuarii</name>
    <dbReference type="NCBI Taxonomy" id="1821621"/>
    <lineage>
        <taxon>Bacteria</taxon>
        <taxon>Pseudomonadati</taxon>
        <taxon>Pseudomonadota</taxon>
        <taxon>Gammaproteobacteria</taxon>
        <taxon>Oceanospirillales</taxon>
        <taxon>Oceanospirillaceae</taxon>
        <taxon>Marinobacterium</taxon>
    </lineage>
</organism>
<name>A0A1A9EXP7_9GAMM</name>
<reference evidence="1 2" key="2">
    <citation type="journal article" date="2018" name="Int. J. Syst. Evol. Microbiol.">
        <title>Marinobacterium aestuarii sp. nov., a benzene-degrading marine bacterium isolated from estuary sediment.</title>
        <authorList>
            <person name="Bae S.S."/>
            <person name="Jung J."/>
            <person name="Chung D."/>
            <person name="Baek K."/>
        </authorList>
    </citation>
    <scope>NUCLEOTIDE SEQUENCE [LARGE SCALE GENOMIC DNA]</scope>
    <source>
        <strain evidence="1 2">ST58-10</strain>
    </source>
</reference>
<dbReference type="RefSeq" id="WP_067380688.1">
    <property type="nucleotide sequence ID" value="NZ_CP015839.1"/>
</dbReference>
<evidence type="ECO:0008006" key="3">
    <source>
        <dbReference type="Google" id="ProtNLM"/>
    </source>
</evidence>
<dbReference type="KEGG" id="mars:A8C75_08420"/>
<dbReference type="STRING" id="1821621.A8C75_08420"/>
<dbReference type="OrthoDB" id="6089256at2"/>
<dbReference type="EMBL" id="CP015839">
    <property type="protein sequence ID" value="ANG62510.1"/>
    <property type="molecule type" value="Genomic_DNA"/>
</dbReference>
<dbReference type="InterPro" id="IPR027599">
    <property type="entry name" value="PqqD-rel_X"/>
</dbReference>
<accession>A0A1A9EXP7</accession>
<evidence type="ECO:0000313" key="1">
    <source>
        <dbReference type="EMBL" id="ANG62510.1"/>
    </source>
</evidence>
<evidence type="ECO:0000313" key="2">
    <source>
        <dbReference type="Proteomes" id="UP000078070"/>
    </source>
</evidence>
<keyword evidence="2" id="KW-1185">Reference proteome</keyword>
<proteinExistence type="predicted"/>
<dbReference type="AlphaFoldDB" id="A0A1A9EXP7"/>
<dbReference type="NCBIfam" id="TIGR04353">
    <property type="entry name" value="PqqD_rel_X"/>
    <property type="match status" value="1"/>
</dbReference>
<dbReference type="Proteomes" id="UP000078070">
    <property type="component" value="Chromosome"/>
</dbReference>